<feature type="compositionally biased region" description="Basic and acidic residues" evidence="11">
    <location>
        <begin position="365"/>
        <end position="374"/>
    </location>
</feature>
<dbReference type="SMR" id="A0A6A1VHZ7"/>
<dbReference type="AlphaFoldDB" id="A0A6A1VHZ7"/>
<dbReference type="PANTHER" id="PTHR31744:SF216">
    <property type="entry name" value="NAC TRANSCRIPTION FACTOR"/>
    <property type="match status" value="1"/>
</dbReference>
<dbReference type="GO" id="GO:0000976">
    <property type="term" value="F:transcription cis-regulatory region binding"/>
    <property type="evidence" value="ECO:0007669"/>
    <property type="project" value="UniProtKB-ARBA"/>
</dbReference>
<dbReference type="GO" id="GO:0016020">
    <property type="term" value="C:membrane"/>
    <property type="evidence" value="ECO:0007669"/>
    <property type="project" value="UniProtKB-SubCell"/>
</dbReference>
<proteinExistence type="predicted"/>
<name>A0A6A1VHZ7_9ROSI</name>
<dbReference type="EMBL" id="RXIC02000023">
    <property type="protein sequence ID" value="KAB1212391.1"/>
    <property type="molecule type" value="Genomic_DNA"/>
</dbReference>
<keyword evidence="9" id="KW-0804">Transcription</keyword>
<evidence type="ECO:0000259" key="13">
    <source>
        <dbReference type="PROSITE" id="PS51005"/>
    </source>
</evidence>
<evidence type="ECO:0000256" key="2">
    <source>
        <dbReference type="ARBA" id="ARBA00004167"/>
    </source>
</evidence>
<gene>
    <name evidence="14" type="ORF">CJ030_MR5G020702</name>
</gene>
<dbReference type="PANTHER" id="PTHR31744">
    <property type="entry name" value="PROTEIN CUP-SHAPED COTYLEDON 2-RELATED"/>
    <property type="match status" value="1"/>
</dbReference>
<evidence type="ECO:0000256" key="7">
    <source>
        <dbReference type="ARBA" id="ARBA00023136"/>
    </source>
</evidence>
<dbReference type="Pfam" id="PF02365">
    <property type="entry name" value="NAM"/>
    <property type="match status" value="1"/>
</dbReference>
<keyword evidence="8" id="KW-0010">Activator</keyword>
<organism evidence="14 15">
    <name type="scientific">Morella rubra</name>
    <name type="common">Chinese bayberry</name>
    <dbReference type="NCBI Taxonomy" id="262757"/>
    <lineage>
        <taxon>Eukaryota</taxon>
        <taxon>Viridiplantae</taxon>
        <taxon>Streptophyta</taxon>
        <taxon>Embryophyta</taxon>
        <taxon>Tracheophyta</taxon>
        <taxon>Spermatophyta</taxon>
        <taxon>Magnoliopsida</taxon>
        <taxon>eudicotyledons</taxon>
        <taxon>Gunneridae</taxon>
        <taxon>Pentapetalae</taxon>
        <taxon>rosids</taxon>
        <taxon>fabids</taxon>
        <taxon>Fagales</taxon>
        <taxon>Myricaceae</taxon>
        <taxon>Morella</taxon>
    </lineage>
</organism>
<accession>A0A6A1VHZ7</accession>
<dbReference type="SUPFAM" id="SSF101941">
    <property type="entry name" value="NAC domain"/>
    <property type="match status" value="1"/>
</dbReference>
<keyword evidence="5" id="KW-0805">Transcription regulation</keyword>
<evidence type="ECO:0000256" key="6">
    <source>
        <dbReference type="ARBA" id="ARBA00023125"/>
    </source>
</evidence>
<keyword evidence="10" id="KW-0539">Nucleus</keyword>
<evidence type="ECO:0000256" key="3">
    <source>
        <dbReference type="ARBA" id="ARBA00022692"/>
    </source>
</evidence>
<evidence type="ECO:0000256" key="12">
    <source>
        <dbReference type="SAM" id="Phobius"/>
    </source>
</evidence>
<feature type="transmembrane region" description="Helical" evidence="12">
    <location>
        <begin position="441"/>
        <end position="461"/>
    </location>
</feature>
<feature type="compositionally biased region" description="Polar residues" evidence="11">
    <location>
        <begin position="385"/>
        <end position="395"/>
    </location>
</feature>
<feature type="compositionally biased region" description="Basic residues" evidence="11">
    <location>
        <begin position="339"/>
        <end position="355"/>
    </location>
</feature>
<dbReference type="GO" id="GO:0006355">
    <property type="term" value="P:regulation of DNA-templated transcription"/>
    <property type="evidence" value="ECO:0007669"/>
    <property type="project" value="InterPro"/>
</dbReference>
<dbReference type="Gene3D" id="2.170.150.80">
    <property type="entry name" value="NAC domain"/>
    <property type="match status" value="1"/>
</dbReference>
<reference evidence="14 15" key="1">
    <citation type="journal article" date="2019" name="Plant Biotechnol. J.">
        <title>The red bayberry genome and genetic basis of sex determination.</title>
        <authorList>
            <person name="Jia H.M."/>
            <person name="Jia H.J."/>
            <person name="Cai Q.L."/>
            <person name="Wang Y."/>
            <person name="Zhao H.B."/>
            <person name="Yang W.F."/>
            <person name="Wang G.Y."/>
            <person name="Li Y.H."/>
            <person name="Zhan D.L."/>
            <person name="Shen Y.T."/>
            <person name="Niu Q.F."/>
            <person name="Chang L."/>
            <person name="Qiu J."/>
            <person name="Zhao L."/>
            <person name="Xie H.B."/>
            <person name="Fu W.Y."/>
            <person name="Jin J."/>
            <person name="Li X.W."/>
            <person name="Jiao Y."/>
            <person name="Zhou C.C."/>
            <person name="Tu T."/>
            <person name="Chai C.Y."/>
            <person name="Gao J.L."/>
            <person name="Fan L.J."/>
            <person name="van de Weg E."/>
            <person name="Wang J.Y."/>
            <person name="Gao Z.S."/>
        </authorList>
    </citation>
    <scope>NUCLEOTIDE SEQUENCE [LARGE SCALE GENOMIC DNA]</scope>
    <source>
        <tissue evidence="14">Leaves</tissue>
    </source>
</reference>
<evidence type="ECO:0000256" key="8">
    <source>
        <dbReference type="ARBA" id="ARBA00023159"/>
    </source>
</evidence>
<keyword evidence="3 12" id="KW-0812">Transmembrane</keyword>
<evidence type="ECO:0000313" key="14">
    <source>
        <dbReference type="EMBL" id="KAB1212391.1"/>
    </source>
</evidence>
<keyword evidence="6" id="KW-0238">DNA-binding</keyword>
<evidence type="ECO:0000256" key="10">
    <source>
        <dbReference type="ARBA" id="ARBA00023242"/>
    </source>
</evidence>
<evidence type="ECO:0000256" key="1">
    <source>
        <dbReference type="ARBA" id="ARBA00004123"/>
    </source>
</evidence>
<protein>
    <submittedName>
        <fullName evidence="14">NAC domain-containing protein 69</fullName>
    </submittedName>
</protein>
<feature type="domain" description="NAC" evidence="13">
    <location>
        <begin position="11"/>
        <end position="160"/>
    </location>
</feature>
<sequence>MASVTGMELTTVVGYRFHPTDEELVKHYLRLKILGKDFEVRIIPEVDVCKYEPYELPEFSVIKSDDPEWFFFCRRDIKNSKSNRANRATKSGSGYWKATGKDRKIKARGTKVVIGTKKTLVFHTGRVPNGARTSWVMHEYHPATRPPHQRDFVLVLLKKKPDDTVDVPTRGDVEASSYTASDFESPVLDGIIPEAHFQPEQTLEFSLPGLLEWEYDFSPDMQLIFTNSHINELNGFQFQSDANEQEEDDTEFVNSLFVDQDDIFRGRAEMINQGQGEMMNFNRFREAKSLSKVYFSNGGLSSDTDTDTAEGLDSFGRACSLVRTESPPKERPFPPQNLRRSRHFAGQRAAQKRFQSKSSSLHKAATPDKARDALSEGSSVDLPQKENSSTDSNNKLKMARGTNEERSLKSTTYGSASSNWKGYFIFKETSLLRNESSPPSVYVANVIIGTFLFVVLIRELVLHGNWC</sequence>
<feature type="region of interest" description="Disordered" evidence="11">
    <location>
        <begin position="321"/>
        <end position="410"/>
    </location>
</feature>
<comment type="caution">
    <text evidence="14">The sequence shown here is derived from an EMBL/GenBank/DDBJ whole genome shotgun (WGS) entry which is preliminary data.</text>
</comment>
<dbReference type="InterPro" id="IPR003441">
    <property type="entry name" value="NAC-dom"/>
</dbReference>
<dbReference type="Proteomes" id="UP000516437">
    <property type="component" value="Chromosome 5"/>
</dbReference>
<evidence type="ECO:0000256" key="9">
    <source>
        <dbReference type="ARBA" id="ARBA00023163"/>
    </source>
</evidence>
<comment type="subcellular location">
    <subcellularLocation>
        <location evidence="2">Membrane</location>
        <topology evidence="2">Single-pass membrane protein</topology>
    </subcellularLocation>
    <subcellularLocation>
        <location evidence="1">Nucleus</location>
    </subcellularLocation>
</comment>
<dbReference type="GO" id="GO:0005634">
    <property type="term" value="C:nucleus"/>
    <property type="evidence" value="ECO:0007669"/>
    <property type="project" value="UniProtKB-SubCell"/>
</dbReference>
<evidence type="ECO:0000313" key="15">
    <source>
        <dbReference type="Proteomes" id="UP000516437"/>
    </source>
</evidence>
<evidence type="ECO:0000256" key="4">
    <source>
        <dbReference type="ARBA" id="ARBA00022989"/>
    </source>
</evidence>
<keyword evidence="7 12" id="KW-0472">Membrane</keyword>
<dbReference type="OrthoDB" id="737278at2759"/>
<evidence type="ECO:0000256" key="11">
    <source>
        <dbReference type="SAM" id="MobiDB-lite"/>
    </source>
</evidence>
<evidence type="ECO:0000256" key="5">
    <source>
        <dbReference type="ARBA" id="ARBA00023015"/>
    </source>
</evidence>
<dbReference type="InterPro" id="IPR036093">
    <property type="entry name" value="NAC_dom_sf"/>
</dbReference>
<keyword evidence="4 12" id="KW-1133">Transmembrane helix</keyword>
<keyword evidence="15" id="KW-1185">Reference proteome</keyword>
<dbReference type="PROSITE" id="PS51005">
    <property type="entry name" value="NAC"/>
    <property type="match status" value="1"/>
</dbReference>